<feature type="domain" description="DUF1206" evidence="2">
    <location>
        <begin position="98"/>
        <end position="159"/>
    </location>
</feature>
<feature type="transmembrane region" description="Helical" evidence="1">
    <location>
        <begin position="93"/>
        <end position="116"/>
    </location>
</feature>
<reference evidence="3 4" key="1">
    <citation type="submission" date="2020-04" db="EMBL/GenBank/DDBJ databases">
        <authorList>
            <person name="Klaysubun C."/>
            <person name="Duangmal K."/>
            <person name="Lipun K."/>
        </authorList>
    </citation>
    <scope>NUCLEOTIDE SEQUENCE [LARGE SCALE GENOMIC DNA]</scope>
    <source>
        <strain evidence="3 4">DSM 45300</strain>
    </source>
</reference>
<comment type="caution">
    <text evidence="3">The sequence shown here is derived from an EMBL/GenBank/DDBJ whole genome shotgun (WGS) entry which is preliminary data.</text>
</comment>
<dbReference type="AlphaFoldDB" id="A0A848DRS8"/>
<feature type="transmembrane region" description="Helical" evidence="1">
    <location>
        <begin position="12"/>
        <end position="34"/>
    </location>
</feature>
<organism evidence="3 4">
    <name type="scientific">Pseudonocardia bannensis</name>
    <dbReference type="NCBI Taxonomy" id="630973"/>
    <lineage>
        <taxon>Bacteria</taxon>
        <taxon>Bacillati</taxon>
        <taxon>Actinomycetota</taxon>
        <taxon>Actinomycetes</taxon>
        <taxon>Pseudonocardiales</taxon>
        <taxon>Pseudonocardiaceae</taxon>
        <taxon>Pseudonocardia</taxon>
    </lineage>
</organism>
<gene>
    <name evidence="3" type="ORF">HF519_28610</name>
</gene>
<name>A0A848DRS8_9PSEU</name>
<dbReference type="EMBL" id="JAAXKZ010000189">
    <property type="protein sequence ID" value="NMH95438.1"/>
    <property type="molecule type" value="Genomic_DNA"/>
</dbReference>
<evidence type="ECO:0000313" key="3">
    <source>
        <dbReference type="EMBL" id="NMH95438.1"/>
    </source>
</evidence>
<evidence type="ECO:0000259" key="2">
    <source>
        <dbReference type="Pfam" id="PF06724"/>
    </source>
</evidence>
<feature type="transmembrane region" description="Helical" evidence="1">
    <location>
        <begin position="229"/>
        <end position="250"/>
    </location>
</feature>
<evidence type="ECO:0000313" key="4">
    <source>
        <dbReference type="Proteomes" id="UP000586918"/>
    </source>
</evidence>
<feature type="transmembrane region" description="Helical" evidence="1">
    <location>
        <begin position="46"/>
        <end position="72"/>
    </location>
</feature>
<dbReference type="Pfam" id="PF06724">
    <property type="entry name" value="DUF1206"/>
    <property type="match status" value="3"/>
</dbReference>
<sequence length="257" mass="26233">MADSPAVHALGRIGLIAYGAVHLLIAGLAAQVALGDSEQADKSGALQAIAAGGLGVVLLWVIAVGLGALVIWQLAEAIWGHRGVTGGRRVLRTAVNLVEAVIFGVLAYSAGSMAAAGGADTPKRSVAAVLLELPGGRVLLALIGIGVLVLAGYAVYRGLSKAFCRDLDLGRAEPRAARLAVRLGQVGWPALGLAYGTTGVLLILAAVRYNPDQPVGLDAGLKALGAQPYGQVLLLVLALGLGIFGVYCLFDARYRKS</sequence>
<accession>A0A848DRS8</accession>
<dbReference type="InterPro" id="IPR009597">
    <property type="entry name" value="DUF1206"/>
</dbReference>
<feature type="transmembrane region" description="Helical" evidence="1">
    <location>
        <begin position="136"/>
        <end position="156"/>
    </location>
</feature>
<keyword evidence="1" id="KW-0472">Membrane</keyword>
<proteinExistence type="predicted"/>
<keyword evidence="1" id="KW-1133">Transmembrane helix</keyword>
<keyword evidence="4" id="KW-1185">Reference proteome</keyword>
<feature type="domain" description="DUF1206" evidence="2">
    <location>
        <begin position="13"/>
        <end position="80"/>
    </location>
</feature>
<keyword evidence="1" id="KW-0812">Transmembrane</keyword>
<feature type="domain" description="DUF1206" evidence="2">
    <location>
        <begin position="186"/>
        <end position="255"/>
    </location>
</feature>
<feature type="transmembrane region" description="Helical" evidence="1">
    <location>
        <begin position="188"/>
        <end position="209"/>
    </location>
</feature>
<protein>
    <submittedName>
        <fullName evidence="3">DUF1206 domain-containing protein</fullName>
    </submittedName>
</protein>
<dbReference type="Proteomes" id="UP000586918">
    <property type="component" value="Unassembled WGS sequence"/>
</dbReference>
<evidence type="ECO:0000256" key="1">
    <source>
        <dbReference type="SAM" id="Phobius"/>
    </source>
</evidence>